<proteinExistence type="predicted"/>
<organism evidence="2 3">
    <name type="scientific">Methylomicrobium album BG8</name>
    <dbReference type="NCBI Taxonomy" id="686340"/>
    <lineage>
        <taxon>Bacteria</taxon>
        <taxon>Pseudomonadati</taxon>
        <taxon>Pseudomonadota</taxon>
        <taxon>Gammaproteobacteria</taxon>
        <taxon>Methylococcales</taxon>
        <taxon>Methylococcaceae</taxon>
        <taxon>Methylomicrobium</taxon>
    </lineage>
</organism>
<dbReference type="Proteomes" id="UP000005090">
    <property type="component" value="Chromosome"/>
</dbReference>
<feature type="transmembrane region" description="Helical" evidence="1">
    <location>
        <begin position="139"/>
        <end position="158"/>
    </location>
</feature>
<dbReference type="AlphaFoldDB" id="H8GHB0"/>
<name>H8GHB0_METAL</name>
<reference evidence="2 3" key="1">
    <citation type="journal article" date="2013" name="Genome Announc.">
        <title>Genome Sequence of the Obligate Gammaproteobacterial Methanotroph Methylomicrobium album Strain BG8.</title>
        <authorList>
            <person name="Kits K.D."/>
            <person name="Kalyuzhnaya M.G."/>
            <person name="Klotz M.G."/>
            <person name="Jetten M.S."/>
            <person name="Op den Camp H.J."/>
            <person name="Vuilleumier S."/>
            <person name="Bringel F."/>
            <person name="Dispirito A.A."/>
            <person name="Murrell J.C."/>
            <person name="Bruce D."/>
            <person name="Cheng J.F."/>
            <person name="Copeland A."/>
            <person name="Goodwin L."/>
            <person name="Hauser L."/>
            <person name="Lajus A."/>
            <person name="Land M.L."/>
            <person name="Lapidus A."/>
            <person name="Lucas S."/>
            <person name="Medigue C."/>
            <person name="Pitluck S."/>
            <person name="Woyke T."/>
            <person name="Zeytun A."/>
            <person name="Stein L.Y."/>
        </authorList>
    </citation>
    <scope>NUCLEOTIDE SEQUENCE [LARGE SCALE GENOMIC DNA]</scope>
    <source>
        <strain evidence="2 3">BG8</strain>
    </source>
</reference>
<evidence type="ECO:0000313" key="3">
    <source>
        <dbReference type="Proteomes" id="UP000005090"/>
    </source>
</evidence>
<dbReference type="STRING" id="686340.Metal_1083"/>
<dbReference type="EMBL" id="CM001475">
    <property type="protein sequence ID" value="EIC28901.1"/>
    <property type="molecule type" value="Genomic_DNA"/>
</dbReference>
<keyword evidence="1" id="KW-0812">Transmembrane</keyword>
<evidence type="ECO:0000313" key="2">
    <source>
        <dbReference type="EMBL" id="EIC28901.1"/>
    </source>
</evidence>
<dbReference type="eggNOG" id="COG3647">
    <property type="taxonomic scope" value="Bacteria"/>
</dbReference>
<feature type="transmembrane region" description="Helical" evidence="1">
    <location>
        <begin position="69"/>
        <end position="88"/>
    </location>
</feature>
<gene>
    <name evidence="2" type="ORF">Metal_1083</name>
</gene>
<keyword evidence="1" id="KW-0472">Membrane</keyword>
<dbReference type="HOGENOM" id="CLU_087528_0_0_6"/>
<evidence type="ECO:0000256" key="1">
    <source>
        <dbReference type="SAM" id="Phobius"/>
    </source>
</evidence>
<dbReference type="Pfam" id="PF09997">
    <property type="entry name" value="DUF2238"/>
    <property type="match status" value="1"/>
</dbReference>
<sequence length="221" mass="25324">MAKNQRTPPMRTHPRFFYCLGLALFWTAFIWSGIRPKDYPTWILETLPAVIGILIVIATRRRFPLTPLAYWLIIAHSVILMIGGHYTYAEVPLFDTLKDIFGFERNNYDKLGHFMQGFNPAIVSREILIRNRVLRKPSWLNFMIVCFCLAVAAFYEMIEWWTALLSKDAAEAFLGTQGYVWDTQSDMAWALLGAILALSGLHRLHDRQLAPLAATPGFGRS</sequence>
<keyword evidence="3" id="KW-1185">Reference proteome</keyword>
<dbReference type="PIRSF" id="PIRSF020606">
    <property type="entry name" value="UCP020606"/>
    <property type="match status" value="1"/>
</dbReference>
<dbReference type="InterPro" id="IPR014509">
    <property type="entry name" value="YjdF-like"/>
</dbReference>
<accession>H8GHB0</accession>
<feature type="transmembrane region" description="Helical" evidence="1">
    <location>
        <begin position="16"/>
        <end position="34"/>
    </location>
</feature>
<dbReference type="RefSeq" id="WP_005370341.1">
    <property type="nucleotide sequence ID" value="NZ_CM001475.1"/>
</dbReference>
<dbReference type="InterPro" id="IPR058534">
    <property type="entry name" value="YjdF"/>
</dbReference>
<protein>
    <submittedName>
        <fullName evidence="2">Putative membrane protein</fullName>
    </submittedName>
</protein>
<feature type="transmembrane region" description="Helical" evidence="1">
    <location>
        <begin position="40"/>
        <end position="57"/>
    </location>
</feature>
<keyword evidence="1" id="KW-1133">Transmembrane helix</keyword>